<dbReference type="GO" id="GO:0016301">
    <property type="term" value="F:kinase activity"/>
    <property type="evidence" value="ECO:0007669"/>
    <property type="project" value="UniProtKB-KW"/>
</dbReference>
<organism evidence="1 2">
    <name type="scientific">Trema orientale</name>
    <name type="common">Charcoal tree</name>
    <name type="synonym">Celtis orientalis</name>
    <dbReference type="NCBI Taxonomy" id="63057"/>
    <lineage>
        <taxon>Eukaryota</taxon>
        <taxon>Viridiplantae</taxon>
        <taxon>Streptophyta</taxon>
        <taxon>Embryophyta</taxon>
        <taxon>Tracheophyta</taxon>
        <taxon>Spermatophyta</taxon>
        <taxon>Magnoliopsida</taxon>
        <taxon>eudicotyledons</taxon>
        <taxon>Gunneridae</taxon>
        <taxon>Pentapetalae</taxon>
        <taxon>rosids</taxon>
        <taxon>fabids</taxon>
        <taxon>Rosales</taxon>
        <taxon>Cannabaceae</taxon>
        <taxon>Trema</taxon>
    </lineage>
</organism>
<keyword evidence="1" id="KW-0418">Kinase</keyword>
<dbReference type="Gene3D" id="1.10.510.10">
    <property type="entry name" value="Transferase(Phosphotransferase) domain 1"/>
    <property type="match status" value="1"/>
</dbReference>
<dbReference type="InParanoid" id="A0A2P5AH84"/>
<accession>A0A2P5AH84</accession>
<reference evidence="2" key="1">
    <citation type="submission" date="2016-06" db="EMBL/GenBank/DDBJ databases">
        <title>Parallel loss of symbiosis genes in relatives of nitrogen-fixing non-legume Parasponia.</title>
        <authorList>
            <person name="Van Velzen R."/>
            <person name="Holmer R."/>
            <person name="Bu F."/>
            <person name="Rutten L."/>
            <person name="Van Zeijl A."/>
            <person name="Liu W."/>
            <person name="Santuari L."/>
            <person name="Cao Q."/>
            <person name="Sharma T."/>
            <person name="Shen D."/>
            <person name="Roswanjaya Y."/>
            <person name="Wardhani T."/>
            <person name="Kalhor M.S."/>
            <person name="Jansen J."/>
            <person name="Van den Hoogen J."/>
            <person name="Gungor B."/>
            <person name="Hartog M."/>
            <person name="Hontelez J."/>
            <person name="Verver J."/>
            <person name="Yang W.-C."/>
            <person name="Schijlen E."/>
            <person name="Repin R."/>
            <person name="Schilthuizen M."/>
            <person name="Schranz E."/>
            <person name="Heidstra R."/>
            <person name="Miyata K."/>
            <person name="Fedorova E."/>
            <person name="Kohlen W."/>
            <person name="Bisseling T."/>
            <person name="Smit S."/>
            <person name="Geurts R."/>
        </authorList>
    </citation>
    <scope>NUCLEOTIDE SEQUENCE [LARGE SCALE GENOMIC DNA]</scope>
    <source>
        <strain evidence="2">cv. RG33-2</strain>
    </source>
</reference>
<sequence>MDGSETVVEQQEHGNRKGQCLLIWHCHVEITNWGGTYSGMPSKDIIASLARGDLRPEIPTWCDQEWRSLMEMCWSSDPDSSLL</sequence>
<dbReference type="OrthoDB" id="10309031at2759"/>
<evidence type="ECO:0000313" key="1">
    <source>
        <dbReference type="EMBL" id="PON35897.1"/>
    </source>
</evidence>
<proteinExistence type="predicted"/>
<dbReference type="EMBL" id="JXTC01000858">
    <property type="protein sequence ID" value="PON35897.1"/>
    <property type="molecule type" value="Genomic_DNA"/>
</dbReference>
<dbReference type="AlphaFoldDB" id="A0A2P5AH84"/>
<dbReference type="InterPro" id="IPR011009">
    <property type="entry name" value="Kinase-like_dom_sf"/>
</dbReference>
<protein>
    <submittedName>
        <fullName evidence="1">Tyrosine-protein kinase</fullName>
    </submittedName>
</protein>
<gene>
    <name evidence="1" type="ORF">TorRG33x02_350490</name>
</gene>
<evidence type="ECO:0000313" key="2">
    <source>
        <dbReference type="Proteomes" id="UP000237000"/>
    </source>
</evidence>
<name>A0A2P5AH84_TREOI</name>
<keyword evidence="1" id="KW-0808">Transferase</keyword>
<comment type="caution">
    <text evidence="1">The sequence shown here is derived from an EMBL/GenBank/DDBJ whole genome shotgun (WGS) entry which is preliminary data.</text>
</comment>
<dbReference type="Proteomes" id="UP000237000">
    <property type="component" value="Unassembled WGS sequence"/>
</dbReference>
<dbReference type="SUPFAM" id="SSF56112">
    <property type="entry name" value="Protein kinase-like (PK-like)"/>
    <property type="match status" value="1"/>
</dbReference>
<dbReference type="STRING" id="63057.A0A2P5AH84"/>
<keyword evidence="2" id="KW-1185">Reference proteome</keyword>